<keyword evidence="1" id="KW-0812">Transmembrane</keyword>
<name>A0A3B0WVH3_9ZZZZ</name>
<protein>
    <recommendedName>
        <fullName evidence="3">DUF2244 domain-containing protein</fullName>
    </recommendedName>
</protein>
<evidence type="ECO:0008006" key="3">
    <source>
        <dbReference type="Google" id="ProtNLM"/>
    </source>
</evidence>
<feature type="transmembrane region" description="Helical" evidence="1">
    <location>
        <begin position="27"/>
        <end position="44"/>
    </location>
</feature>
<accession>A0A3B0WVH3</accession>
<dbReference type="InterPro" id="IPR019253">
    <property type="entry name" value="DUF2244_TM"/>
</dbReference>
<evidence type="ECO:0000313" key="2">
    <source>
        <dbReference type="EMBL" id="VAW53189.1"/>
    </source>
</evidence>
<gene>
    <name evidence="2" type="ORF">MNBD_GAMMA07-705</name>
</gene>
<evidence type="ECO:0000256" key="1">
    <source>
        <dbReference type="SAM" id="Phobius"/>
    </source>
</evidence>
<dbReference type="EMBL" id="UOFF01000018">
    <property type="protein sequence ID" value="VAW53189.1"/>
    <property type="molecule type" value="Genomic_DNA"/>
</dbReference>
<keyword evidence="1" id="KW-0472">Membrane</keyword>
<dbReference type="AlphaFoldDB" id="A0A3B0WVH3"/>
<proteinExistence type="predicted"/>
<dbReference type="Pfam" id="PF10003">
    <property type="entry name" value="DUF2244"/>
    <property type="match status" value="1"/>
</dbReference>
<keyword evidence="1" id="KW-1133">Transmembrane helix</keyword>
<sequence length="134" mass="15729">MLNTDGFTGHILIEPNRPISWQDNIRFIKIYSLVSFIISAIAFYHGLFLVMPFSGIEVLFVSLCLYLVYKHYTRCEVLYFTSDTIIIESGEHTADKHIEYQRYWSKFHIDNKGNYNIPRLSINSKGKKLKLVIF</sequence>
<reference evidence="2" key="1">
    <citation type="submission" date="2018-06" db="EMBL/GenBank/DDBJ databases">
        <authorList>
            <person name="Zhirakovskaya E."/>
        </authorList>
    </citation>
    <scope>NUCLEOTIDE SEQUENCE</scope>
</reference>
<feature type="transmembrane region" description="Helical" evidence="1">
    <location>
        <begin position="50"/>
        <end position="69"/>
    </location>
</feature>
<organism evidence="2">
    <name type="scientific">hydrothermal vent metagenome</name>
    <dbReference type="NCBI Taxonomy" id="652676"/>
    <lineage>
        <taxon>unclassified sequences</taxon>
        <taxon>metagenomes</taxon>
        <taxon>ecological metagenomes</taxon>
    </lineage>
</organism>